<dbReference type="GO" id="GO:0015267">
    <property type="term" value="F:channel activity"/>
    <property type="evidence" value="ECO:0007669"/>
    <property type="project" value="InterPro"/>
</dbReference>
<dbReference type="Pfam" id="PF00230">
    <property type="entry name" value="MIP"/>
    <property type="match status" value="1"/>
</dbReference>
<evidence type="ECO:0000313" key="9">
    <source>
        <dbReference type="Proteomes" id="UP001237642"/>
    </source>
</evidence>
<sequence>MNISIESAEKGNGGGSSNNGSCGSGISDDESRDVENDTAVVETRLVVDTVEPVEPGQVVNIVNQVSASIPDRETDNIIAEVDLAEPMDCSLEVAYKVNETTVQNGKTGNRDVQTAPLVESEKDPWMEDTVEMIESALTEIPDTSCALELDLLEVGEKKMLTLDKNNTVYPGLVGSGSENKELTTSEKAVVCSDAKDSATGTQEDKLELSCNYFVGNNNNGALPVPDYRNPEYSGGHINPAVTFGLFLARKLSLTRALFYMVMQCLGAICGAGVIKGFEGSSKFELNGGGANVVNHGYTKGDGLGAEIVGTFVLVYTVFSATDAKRSSRDFHVPYACRKTLADNRPHVRGRFAKNDDFGDPTRTTCSTHEEDTDDDVRSIHVVVKEEEDMVDPSDIFEAFLKKK</sequence>
<protein>
    <submittedName>
        <fullName evidence="8">Uncharacterized protein</fullName>
    </submittedName>
</protein>
<keyword evidence="3 6" id="KW-0812">Transmembrane</keyword>
<dbReference type="EMBL" id="JAUIZM010000011">
    <property type="protein sequence ID" value="KAK1354323.1"/>
    <property type="molecule type" value="Genomic_DNA"/>
</dbReference>
<dbReference type="Gene3D" id="1.20.1080.10">
    <property type="entry name" value="Glycerol uptake facilitator protein"/>
    <property type="match status" value="1"/>
</dbReference>
<keyword evidence="4" id="KW-1133">Transmembrane helix</keyword>
<feature type="region of interest" description="Disordered" evidence="7">
    <location>
        <begin position="1"/>
        <end position="36"/>
    </location>
</feature>
<accession>A0AAD8GTQ7</accession>
<evidence type="ECO:0000256" key="5">
    <source>
        <dbReference type="ARBA" id="ARBA00023136"/>
    </source>
</evidence>
<dbReference type="GO" id="GO:0016020">
    <property type="term" value="C:membrane"/>
    <property type="evidence" value="ECO:0007669"/>
    <property type="project" value="UniProtKB-SubCell"/>
</dbReference>
<proteinExistence type="inferred from homology"/>
<feature type="region of interest" description="Disordered" evidence="7">
    <location>
        <begin position="353"/>
        <end position="372"/>
    </location>
</feature>
<dbReference type="InterPro" id="IPR023271">
    <property type="entry name" value="Aquaporin-like"/>
</dbReference>
<dbReference type="GO" id="GO:0005634">
    <property type="term" value="C:nucleus"/>
    <property type="evidence" value="ECO:0007669"/>
    <property type="project" value="UniProtKB-SubCell"/>
</dbReference>
<evidence type="ECO:0000256" key="3">
    <source>
        <dbReference type="ARBA" id="ARBA00022692"/>
    </source>
</evidence>
<dbReference type="AlphaFoldDB" id="A0AAD8GTQ7"/>
<organism evidence="8 9">
    <name type="scientific">Heracleum sosnowskyi</name>
    <dbReference type="NCBI Taxonomy" id="360622"/>
    <lineage>
        <taxon>Eukaryota</taxon>
        <taxon>Viridiplantae</taxon>
        <taxon>Streptophyta</taxon>
        <taxon>Embryophyta</taxon>
        <taxon>Tracheophyta</taxon>
        <taxon>Spermatophyta</taxon>
        <taxon>Magnoliopsida</taxon>
        <taxon>eudicotyledons</taxon>
        <taxon>Gunneridae</taxon>
        <taxon>Pentapetalae</taxon>
        <taxon>asterids</taxon>
        <taxon>campanulids</taxon>
        <taxon>Apiales</taxon>
        <taxon>Apiaceae</taxon>
        <taxon>Apioideae</taxon>
        <taxon>apioid superclade</taxon>
        <taxon>Tordylieae</taxon>
        <taxon>Tordyliinae</taxon>
        <taxon>Heracleum</taxon>
    </lineage>
</organism>
<dbReference type="Proteomes" id="UP001237642">
    <property type="component" value="Unassembled WGS sequence"/>
</dbReference>
<dbReference type="PANTHER" id="PTHR45687">
    <property type="entry name" value="AQUAPORIN OR AQUAGLYCEROPORIN RELATED"/>
    <property type="match status" value="1"/>
</dbReference>
<dbReference type="PRINTS" id="PR00783">
    <property type="entry name" value="MINTRINSICP"/>
</dbReference>
<dbReference type="InterPro" id="IPR034294">
    <property type="entry name" value="Aquaporin_transptr"/>
</dbReference>
<reference evidence="8" key="1">
    <citation type="submission" date="2023-02" db="EMBL/GenBank/DDBJ databases">
        <title>Genome of toxic invasive species Heracleum sosnowskyi carries increased number of genes despite the absence of recent whole-genome duplications.</title>
        <authorList>
            <person name="Schelkunov M."/>
            <person name="Shtratnikova V."/>
            <person name="Makarenko M."/>
            <person name="Klepikova A."/>
            <person name="Omelchenko D."/>
            <person name="Novikova G."/>
            <person name="Obukhova E."/>
            <person name="Bogdanov V."/>
            <person name="Penin A."/>
            <person name="Logacheva M."/>
        </authorList>
    </citation>
    <scope>NUCLEOTIDE SEQUENCE</scope>
    <source>
        <strain evidence="8">Hsosn_3</strain>
        <tissue evidence="8">Leaf</tissue>
    </source>
</reference>
<keyword evidence="5" id="KW-0472">Membrane</keyword>
<gene>
    <name evidence="8" type="ORF">POM88_047579</name>
</gene>
<evidence type="ECO:0000256" key="6">
    <source>
        <dbReference type="RuleBase" id="RU000477"/>
    </source>
</evidence>
<dbReference type="InterPro" id="IPR000425">
    <property type="entry name" value="MIP"/>
</dbReference>
<evidence type="ECO:0000313" key="8">
    <source>
        <dbReference type="EMBL" id="KAK1354323.1"/>
    </source>
</evidence>
<comment type="similarity">
    <text evidence="6">Belongs to the MIP/aquaporin (TC 1.A.8) family.</text>
</comment>
<evidence type="ECO:0000256" key="1">
    <source>
        <dbReference type="ARBA" id="ARBA00004141"/>
    </source>
</evidence>
<keyword evidence="9" id="KW-1185">Reference proteome</keyword>
<keyword evidence="2 6" id="KW-0813">Transport</keyword>
<name>A0AAD8GTQ7_9APIA</name>
<dbReference type="InterPro" id="IPR022357">
    <property type="entry name" value="MIP_CS"/>
</dbReference>
<comment type="caution">
    <text evidence="8">The sequence shown here is derived from an EMBL/GenBank/DDBJ whole genome shotgun (WGS) entry which is preliminary data.</text>
</comment>
<evidence type="ECO:0000256" key="4">
    <source>
        <dbReference type="ARBA" id="ARBA00022989"/>
    </source>
</evidence>
<comment type="subcellular location">
    <subcellularLocation>
        <location evidence="1">Membrane</location>
        <topology evidence="1">Multi-pass membrane protein</topology>
    </subcellularLocation>
</comment>
<reference evidence="8" key="2">
    <citation type="submission" date="2023-05" db="EMBL/GenBank/DDBJ databases">
        <authorList>
            <person name="Schelkunov M.I."/>
        </authorList>
    </citation>
    <scope>NUCLEOTIDE SEQUENCE</scope>
    <source>
        <strain evidence="8">Hsosn_3</strain>
        <tissue evidence="8">Leaf</tissue>
    </source>
</reference>
<dbReference type="PROSITE" id="PS00221">
    <property type="entry name" value="MIP"/>
    <property type="match status" value="1"/>
</dbReference>
<dbReference type="SUPFAM" id="SSF81338">
    <property type="entry name" value="Aquaporin-like"/>
    <property type="match status" value="1"/>
</dbReference>
<evidence type="ECO:0000256" key="2">
    <source>
        <dbReference type="ARBA" id="ARBA00022448"/>
    </source>
</evidence>
<evidence type="ECO:0000256" key="7">
    <source>
        <dbReference type="SAM" id="MobiDB-lite"/>
    </source>
</evidence>